<accession>F0XK61</accession>
<dbReference type="RefSeq" id="XP_014171351.1">
    <property type="nucleotide sequence ID" value="XM_014315876.1"/>
</dbReference>
<feature type="compositionally biased region" description="Basic and acidic residues" evidence="1">
    <location>
        <begin position="55"/>
        <end position="71"/>
    </location>
</feature>
<dbReference type="HOGENOM" id="CLU_2740262_0_0_1"/>
<feature type="compositionally biased region" description="Basic and acidic residues" evidence="1">
    <location>
        <begin position="13"/>
        <end position="26"/>
    </location>
</feature>
<dbReference type="Proteomes" id="UP000007796">
    <property type="component" value="Unassembled WGS sequence"/>
</dbReference>
<sequence>MGSENKLSTQVEDPTKPDAPKHEHGNFEAAKTKFQAYQANPGPAVPSGFNVAQEGSKEERRKRAQELNKEN</sequence>
<dbReference type="InParanoid" id="F0XK61"/>
<dbReference type="EMBL" id="GL629787">
    <property type="protein sequence ID" value="EFX01869.1"/>
    <property type="molecule type" value="Genomic_DNA"/>
</dbReference>
<keyword evidence="3" id="KW-1185">Reference proteome</keyword>
<proteinExistence type="predicted"/>
<protein>
    <submittedName>
        <fullName evidence="2">Uncharacterized protein</fullName>
    </submittedName>
</protein>
<dbReference type="OrthoDB" id="2532734at2759"/>
<evidence type="ECO:0000313" key="2">
    <source>
        <dbReference type="EMBL" id="EFX01869.1"/>
    </source>
</evidence>
<reference evidence="2 3" key="1">
    <citation type="journal article" date="2011" name="Proc. Natl. Acad. Sci. U.S.A.">
        <title>Genome and transcriptome analyses of the mountain pine beetle-fungal symbiont Grosmannia clavigera, a lodgepole pine pathogen.</title>
        <authorList>
            <person name="DiGuistini S."/>
            <person name="Wang Y."/>
            <person name="Liao N.Y."/>
            <person name="Taylor G."/>
            <person name="Tanguay P."/>
            <person name="Feau N."/>
            <person name="Henrissat B."/>
            <person name="Chan S.K."/>
            <person name="Hesse-Orce U."/>
            <person name="Alamouti S.M."/>
            <person name="Tsui C.K.M."/>
            <person name="Docking R.T."/>
            <person name="Levasseur A."/>
            <person name="Haridas S."/>
            <person name="Robertson G."/>
            <person name="Birol I."/>
            <person name="Holt R.A."/>
            <person name="Marra M.A."/>
            <person name="Hamelin R.C."/>
            <person name="Hirst M."/>
            <person name="Jones S.J.M."/>
            <person name="Bohlmann J."/>
            <person name="Breuil C."/>
        </authorList>
    </citation>
    <scope>NUCLEOTIDE SEQUENCE [LARGE SCALE GENOMIC DNA]</scope>
    <source>
        <strain evidence="3">kw1407 / UAMH 11150</strain>
    </source>
</reference>
<dbReference type="AlphaFoldDB" id="F0XK61"/>
<dbReference type="GeneID" id="25978207"/>
<gene>
    <name evidence="2" type="ORF">CMQ_4940</name>
</gene>
<feature type="compositionally biased region" description="Polar residues" evidence="1">
    <location>
        <begin position="1"/>
        <end position="12"/>
    </location>
</feature>
<evidence type="ECO:0000256" key="1">
    <source>
        <dbReference type="SAM" id="MobiDB-lite"/>
    </source>
</evidence>
<organism evidence="3">
    <name type="scientific">Grosmannia clavigera (strain kw1407 / UAMH 11150)</name>
    <name type="common">Blue stain fungus</name>
    <name type="synonym">Graphiocladiella clavigera</name>
    <dbReference type="NCBI Taxonomy" id="655863"/>
    <lineage>
        <taxon>Eukaryota</taxon>
        <taxon>Fungi</taxon>
        <taxon>Dikarya</taxon>
        <taxon>Ascomycota</taxon>
        <taxon>Pezizomycotina</taxon>
        <taxon>Sordariomycetes</taxon>
        <taxon>Sordariomycetidae</taxon>
        <taxon>Ophiostomatales</taxon>
        <taxon>Ophiostomataceae</taxon>
        <taxon>Leptographium</taxon>
    </lineage>
</organism>
<name>F0XK61_GROCL</name>
<evidence type="ECO:0000313" key="3">
    <source>
        <dbReference type="Proteomes" id="UP000007796"/>
    </source>
</evidence>
<dbReference type="eggNOG" id="ENOG502RM12">
    <property type="taxonomic scope" value="Eukaryota"/>
</dbReference>
<feature type="region of interest" description="Disordered" evidence="1">
    <location>
        <begin position="1"/>
        <end position="71"/>
    </location>
</feature>